<reference evidence="2" key="1">
    <citation type="submission" date="2016-11" db="UniProtKB">
        <authorList>
            <consortium name="WormBaseParasite"/>
        </authorList>
    </citation>
    <scope>IDENTIFICATION</scope>
</reference>
<evidence type="ECO:0000313" key="1">
    <source>
        <dbReference type="Proteomes" id="UP000095282"/>
    </source>
</evidence>
<evidence type="ECO:0000313" key="2">
    <source>
        <dbReference type="WBParaSite" id="Csp11.Scaffold629.g14082.t1"/>
    </source>
</evidence>
<dbReference type="Proteomes" id="UP000095282">
    <property type="component" value="Unplaced"/>
</dbReference>
<protein>
    <submittedName>
        <fullName evidence="2">RRM domain-containing protein</fullName>
    </submittedName>
</protein>
<sequence>MYRSFGPVLLTLNHRRGYELGILQIHSATAREFLFRRNGRLISIEEYFLLCLFVVRLPVSLPHGSRLRSSGSCC</sequence>
<dbReference type="AlphaFoldDB" id="A0A1I7U250"/>
<name>A0A1I7U250_9PELO</name>
<keyword evidence="1" id="KW-1185">Reference proteome</keyword>
<dbReference type="WBParaSite" id="Csp11.Scaffold629.g14082.t1">
    <property type="protein sequence ID" value="Csp11.Scaffold629.g14082.t1"/>
    <property type="gene ID" value="Csp11.Scaffold629.g14082"/>
</dbReference>
<organism evidence="1 2">
    <name type="scientific">Caenorhabditis tropicalis</name>
    <dbReference type="NCBI Taxonomy" id="1561998"/>
    <lineage>
        <taxon>Eukaryota</taxon>
        <taxon>Metazoa</taxon>
        <taxon>Ecdysozoa</taxon>
        <taxon>Nematoda</taxon>
        <taxon>Chromadorea</taxon>
        <taxon>Rhabditida</taxon>
        <taxon>Rhabditina</taxon>
        <taxon>Rhabditomorpha</taxon>
        <taxon>Rhabditoidea</taxon>
        <taxon>Rhabditidae</taxon>
        <taxon>Peloderinae</taxon>
        <taxon>Caenorhabditis</taxon>
    </lineage>
</organism>
<accession>A0A1I7U250</accession>
<proteinExistence type="predicted"/>